<organism evidence="1 2">
    <name type="scientific">Ramlibacter tataouinensis</name>
    <dbReference type="NCBI Taxonomy" id="94132"/>
    <lineage>
        <taxon>Bacteria</taxon>
        <taxon>Pseudomonadati</taxon>
        <taxon>Pseudomonadota</taxon>
        <taxon>Betaproteobacteria</taxon>
        <taxon>Burkholderiales</taxon>
        <taxon>Comamonadaceae</taxon>
        <taxon>Ramlibacter</taxon>
    </lineage>
</organism>
<evidence type="ECO:0000313" key="1">
    <source>
        <dbReference type="EMBL" id="AMO23243.1"/>
    </source>
</evidence>
<reference evidence="1 2" key="1">
    <citation type="journal article" date="2014" name="Int. J. Syst. Evol. Microbiol.">
        <title>Ramlibacter solisilvae sp. nov., isolated from forest soil, and emended description of the genus Ramlibacter.</title>
        <authorList>
            <person name="Lee H.J."/>
            <person name="Lee S.H."/>
            <person name="Lee S.S."/>
            <person name="Lee J.S."/>
            <person name="Kim Y."/>
            <person name="Kim S.C."/>
            <person name="Jeon C.O."/>
        </authorList>
    </citation>
    <scope>NUCLEOTIDE SEQUENCE [LARGE SCALE GENOMIC DNA]</scope>
    <source>
        <strain evidence="1 2">5-10</strain>
    </source>
</reference>
<sequence length="85" mass="9937">MLMPQTFTTSCSLDLRSGQFVQVREDERLDGNARSFYRKAIVSKTLGRTVRLQKRIYWLEFILVNTDSQPLQTMFTTQIAMKNES</sequence>
<proteinExistence type="predicted"/>
<gene>
    <name evidence="1" type="ORF">UC35_10490</name>
</gene>
<dbReference type="EMBL" id="CP010951">
    <property type="protein sequence ID" value="AMO23243.1"/>
    <property type="molecule type" value="Genomic_DNA"/>
</dbReference>
<protein>
    <submittedName>
        <fullName evidence="1">Uncharacterized protein</fullName>
    </submittedName>
</protein>
<evidence type="ECO:0000313" key="2">
    <source>
        <dbReference type="Proteomes" id="UP000070433"/>
    </source>
</evidence>
<keyword evidence="2" id="KW-1185">Reference proteome</keyword>
<accession>A0A127JTM2</accession>
<dbReference type="Proteomes" id="UP000070433">
    <property type="component" value="Chromosome"/>
</dbReference>
<name>A0A127JTM2_9BURK</name>
<dbReference type="AlphaFoldDB" id="A0A127JTM2"/>